<keyword evidence="2" id="KW-0238">DNA-binding</keyword>
<sequence>MAEARVGHGSPLRVRQTETDLLFADVEWGSPAIVRVLQGQKELRRADESFAARPGELLYLPAGTRVDVRNVPAQGAYEAEGVILSFELARYLPPRAEAREHQEICKLRAAEHGELDAALTRCLEAFERGLPAAVQRSRLLELVAWLGEAGIDPFVAASDVRLRLKRMLGERPAHPWRLPDVARRLGMSDDTLQRHLRREGTGFQQLLLEIRMDHALVLLWTTERPLAIVAEQSGYDSPSRFAERFRERFGVLPSELRRRR</sequence>
<organism evidence="5 6">
    <name type="scientific">Sorangium cellulosum</name>
    <name type="common">Polyangium cellulosum</name>
    <dbReference type="NCBI Taxonomy" id="56"/>
    <lineage>
        <taxon>Bacteria</taxon>
        <taxon>Pseudomonadati</taxon>
        <taxon>Myxococcota</taxon>
        <taxon>Polyangia</taxon>
        <taxon>Polyangiales</taxon>
        <taxon>Polyangiaceae</taxon>
        <taxon>Sorangium</taxon>
    </lineage>
</organism>
<dbReference type="EMBL" id="JEMB01001160">
    <property type="protein sequence ID" value="KYF90020.1"/>
    <property type="molecule type" value="Genomic_DNA"/>
</dbReference>
<dbReference type="GO" id="GO:0005829">
    <property type="term" value="C:cytosol"/>
    <property type="evidence" value="ECO:0007669"/>
    <property type="project" value="TreeGrafter"/>
</dbReference>
<protein>
    <recommendedName>
        <fullName evidence="4">HTH araC/xylS-type domain-containing protein</fullName>
    </recommendedName>
</protein>
<reference evidence="5 6" key="1">
    <citation type="submission" date="2014-02" db="EMBL/GenBank/DDBJ databases">
        <title>The small core and large imbalanced accessory genome model reveals a collaborative survival strategy of Sorangium cellulosum strains in nature.</title>
        <authorList>
            <person name="Han K."/>
            <person name="Peng R."/>
            <person name="Blom J."/>
            <person name="Li Y.-Z."/>
        </authorList>
    </citation>
    <scope>NUCLEOTIDE SEQUENCE [LARGE SCALE GENOMIC DNA]</scope>
    <source>
        <strain evidence="5 6">So0011-07</strain>
    </source>
</reference>
<dbReference type="InterPro" id="IPR018062">
    <property type="entry name" value="HTH_AraC-typ_CS"/>
</dbReference>
<evidence type="ECO:0000313" key="5">
    <source>
        <dbReference type="EMBL" id="KYF90020.1"/>
    </source>
</evidence>
<dbReference type="Gene3D" id="1.10.10.60">
    <property type="entry name" value="Homeodomain-like"/>
    <property type="match status" value="1"/>
</dbReference>
<keyword evidence="3" id="KW-0804">Transcription</keyword>
<evidence type="ECO:0000256" key="1">
    <source>
        <dbReference type="ARBA" id="ARBA00023015"/>
    </source>
</evidence>
<proteinExistence type="predicted"/>
<accession>A0A150SCB3</accession>
<evidence type="ECO:0000313" key="6">
    <source>
        <dbReference type="Proteomes" id="UP000075635"/>
    </source>
</evidence>
<dbReference type="InterPro" id="IPR011051">
    <property type="entry name" value="RmlC_Cupin_sf"/>
</dbReference>
<evidence type="ECO:0000256" key="2">
    <source>
        <dbReference type="ARBA" id="ARBA00023125"/>
    </source>
</evidence>
<evidence type="ECO:0000256" key="3">
    <source>
        <dbReference type="ARBA" id="ARBA00023163"/>
    </source>
</evidence>
<name>A0A150SCB3_SORCE</name>
<comment type="caution">
    <text evidence="5">The sequence shown here is derived from an EMBL/GenBank/DDBJ whole genome shotgun (WGS) entry which is preliminary data.</text>
</comment>
<dbReference type="PROSITE" id="PS00041">
    <property type="entry name" value="HTH_ARAC_FAMILY_1"/>
    <property type="match status" value="1"/>
</dbReference>
<dbReference type="GO" id="GO:0003700">
    <property type="term" value="F:DNA-binding transcription factor activity"/>
    <property type="evidence" value="ECO:0007669"/>
    <property type="project" value="InterPro"/>
</dbReference>
<dbReference type="SMART" id="SM00342">
    <property type="entry name" value="HTH_ARAC"/>
    <property type="match status" value="1"/>
</dbReference>
<gene>
    <name evidence="5" type="ORF">BE17_48410</name>
</gene>
<dbReference type="GO" id="GO:0000976">
    <property type="term" value="F:transcription cis-regulatory region binding"/>
    <property type="evidence" value="ECO:0007669"/>
    <property type="project" value="TreeGrafter"/>
</dbReference>
<dbReference type="SUPFAM" id="SSF51182">
    <property type="entry name" value="RmlC-like cupins"/>
    <property type="match status" value="1"/>
</dbReference>
<dbReference type="InterPro" id="IPR009057">
    <property type="entry name" value="Homeodomain-like_sf"/>
</dbReference>
<dbReference type="SUPFAM" id="SSF46689">
    <property type="entry name" value="Homeodomain-like"/>
    <property type="match status" value="1"/>
</dbReference>
<dbReference type="PROSITE" id="PS01124">
    <property type="entry name" value="HTH_ARAC_FAMILY_2"/>
    <property type="match status" value="1"/>
</dbReference>
<dbReference type="PRINTS" id="PR00032">
    <property type="entry name" value="HTHARAC"/>
</dbReference>
<dbReference type="InterPro" id="IPR018060">
    <property type="entry name" value="HTH_AraC"/>
</dbReference>
<evidence type="ECO:0000259" key="4">
    <source>
        <dbReference type="PROSITE" id="PS01124"/>
    </source>
</evidence>
<dbReference type="InterPro" id="IPR020449">
    <property type="entry name" value="Tscrpt_reg_AraC-type_HTH"/>
</dbReference>
<dbReference type="Pfam" id="PF12833">
    <property type="entry name" value="HTH_18"/>
    <property type="match status" value="1"/>
</dbReference>
<keyword evidence="1" id="KW-0805">Transcription regulation</keyword>
<dbReference type="PANTHER" id="PTHR47894">
    <property type="entry name" value="HTH-TYPE TRANSCRIPTIONAL REGULATOR GADX"/>
    <property type="match status" value="1"/>
</dbReference>
<dbReference type="Proteomes" id="UP000075635">
    <property type="component" value="Unassembled WGS sequence"/>
</dbReference>
<feature type="domain" description="HTH araC/xylS-type" evidence="4">
    <location>
        <begin position="162"/>
        <end position="259"/>
    </location>
</feature>
<dbReference type="AlphaFoldDB" id="A0A150SCB3"/>
<dbReference type="PANTHER" id="PTHR47894:SF4">
    <property type="entry name" value="HTH-TYPE TRANSCRIPTIONAL REGULATOR GADX"/>
    <property type="match status" value="1"/>
</dbReference>